<proteinExistence type="predicted"/>
<protein>
    <submittedName>
        <fullName evidence="2">Uncharacterized protein</fullName>
    </submittedName>
</protein>
<accession>A0A9D4SBE2</accession>
<feature type="region of interest" description="Disordered" evidence="1">
    <location>
        <begin position="46"/>
        <end position="79"/>
    </location>
</feature>
<organism evidence="2 3">
    <name type="scientific">Dreissena polymorpha</name>
    <name type="common">Zebra mussel</name>
    <name type="synonym">Mytilus polymorpha</name>
    <dbReference type="NCBI Taxonomy" id="45954"/>
    <lineage>
        <taxon>Eukaryota</taxon>
        <taxon>Metazoa</taxon>
        <taxon>Spiralia</taxon>
        <taxon>Lophotrochozoa</taxon>
        <taxon>Mollusca</taxon>
        <taxon>Bivalvia</taxon>
        <taxon>Autobranchia</taxon>
        <taxon>Heteroconchia</taxon>
        <taxon>Euheterodonta</taxon>
        <taxon>Imparidentia</taxon>
        <taxon>Neoheterodontei</taxon>
        <taxon>Myida</taxon>
        <taxon>Dreissenoidea</taxon>
        <taxon>Dreissenidae</taxon>
        <taxon>Dreissena</taxon>
    </lineage>
</organism>
<feature type="compositionally biased region" description="Polar residues" evidence="1">
    <location>
        <begin position="47"/>
        <end position="58"/>
    </location>
</feature>
<gene>
    <name evidence="2" type="ORF">DPMN_021884</name>
</gene>
<sequence length="79" mass="9044">MPVEEVYDDFEGFDPQNAPNLRIEVENENEFTDSDANDSIGARKYAQDSSNNMTSELKNSLLDDSDQVEDRSDWKLPKI</sequence>
<feature type="region of interest" description="Disordered" evidence="1">
    <location>
        <begin position="1"/>
        <end position="21"/>
    </location>
</feature>
<evidence type="ECO:0000313" key="2">
    <source>
        <dbReference type="EMBL" id="KAH3897690.1"/>
    </source>
</evidence>
<name>A0A9D4SBE2_DREPO</name>
<dbReference type="AlphaFoldDB" id="A0A9D4SBE2"/>
<comment type="caution">
    <text evidence="2">The sequence shown here is derived from an EMBL/GenBank/DDBJ whole genome shotgun (WGS) entry which is preliminary data.</text>
</comment>
<dbReference type="EMBL" id="JAIWYP010000001">
    <property type="protein sequence ID" value="KAH3897690.1"/>
    <property type="molecule type" value="Genomic_DNA"/>
</dbReference>
<feature type="compositionally biased region" description="Acidic residues" evidence="1">
    <location>
        <begin position="1"/>
        <end position="12"/>
    </location>
</feature>
<dbReference type="Proteomes" id="UP000828390">
    <property type="component" value="Unassembled WGS sequence"/>
</dbReference>
<reference evidence="2" key="1">
    <citation type="journal article" date="2019" name="bioRxiv">
        <title>The Genome of the Zebra Mussel, Dreissena polymorpha: A Resource for Invasive Species Research.</title>
        <authorList>
            <person name="McCartney M.A."/>
            <person name="Auch B."/>
            <person name="Kono T."/>
            <person name="Mallez S."/>
            <person name="Zhang Y."/>
            <person name="Obille A."/>
            <person name="Becker A."/>
            <person name="Abrahante J.E."/>
            <person name="Garbe J."/>
            <person name="Badalamenti J.P."/>
            <person name="Herman A."/>
            <person name="Mangelson H."/>
            <person name="Liachko I."/>
            <person name="Sullivan S."/>
            <person name="Sone E.D."/>
            <person name="Koren S."/>
            <person name="Silverstein K.A.T."/>
            <person name="Beckman K.B."/>
            <person name="Gohl D.M."/>
        </authorList>
    </citation>
    <scope>NUCLEOTIDE SEQUENCE</scope>
    <source>
        <strain evidence="2">Duluth1</strain>
        <tissue evidence="2">Whole animal</tissue>
    </source>
</reference>
<reference evidence="2" key="2">
    <citation type="submission" date="2020-11" db="EMBL/GenBank/DDBJ databases">
        <authorList>
            <person name="McCartney M.A."/>
            <person name="Auch B."/>
            <person name="Kono T."/>
            <person name="Mallez S."/>
            <person name="Becker A."/>
            <person name="Gohl D.M."/>
            <person name="Silverstein K.A.T."/>
            <person name="Koren S."/>
            <person name="Bechman K.B."/>
            <person name="Herman A."/>
            <person name="Abrahante J.E."/>
            <person name="Garbe J."/>
        </authorList>
    </citation>
    <scope>NUCLEOTIDE SEQUENCE</scope>
    <source>
        <strain evidence="2">Duluth1</strain>
        <tissue evidence="2">Whole animal</tissue>
    </source>
</reference>
<keyword evidence="3" id="KW-1185">Reference proteome</keyword>
<evidence type="ECO:0000256" key="1">
    <source>
        <dbReference type="SAM" id="MobiDB-lite"/>
    </source>
</evidence>
<evidence type="ECO:0000313" key="3">
    <source>
        <dbReference type="Proteomes" id="UP000828390"/>
    </source>
</evidence>
<feature type="compositionally biased region" description="Basic and acidic residues" evidence="1">
    <location>
        <begin position="68"/>
        <end position="79"/>
    </location>
</feature>